<evidence type="ECO:0000313" key="1">
    <source>
        <dbReference type="EMBL" id="VTZ52271.1"/>
    </source>
</evidence>
<accession>A0A8B6MC49</accession>
<dbReference type="AlphaFoldDB" id="A0A8B6MC49"/>
<name>A0A8B6MC49_METTU</name>
<proteinExistence type="predicted"/>
<dbReference type="EMBL" id="CABFMQ020000131">
    <property type="protein sequence ID" value="VTZ52271.1"/>
    <property type="molecule type" value="Genomic_DNA"/>
</dbReference>
<reference evidence="1 2" key="1">
    <citation type="submission" date="2019-05" db="EMBL/GenBank/DDBJ databases">
        <authorList>
            <person name="Farhan Ul Haque M."/>
        </authorList>
    </citation>
    <scope>NUCLEOTIDE SEQUENCE [LARGE SCALE GENOMIC DNA]</scope>
    <source>
        <strain evidence="1">2</strain>
    </source>
</reference>
<comment type="caution">
    <text evidence="1">The sequence shown here is derived from an EMBL/GenBank/DDBJ whole genome shotgun (WGS) entry which is preliminary data.</text>
</comment>
<sequence length="42" mass="4649">MCVGRSAASALDWIMHEVDRQNGMIASGCPRYGQFLSFDRGD</sequence>
<dbReference type="Proteomes" id="UP000485880">
    <property type="component" value="Unassembled WGS sequence"/>
</dbReference>
<evidence type="ECO:0000313" key="2">
    <source>
        <dbReference type="Proteomes" id="UP000485880"/>
    </source>
</evidence>
<gene>
    <name evidence="1" type="ORF">MPC4_70159</name>
</gene>
<keyword evidence="2" id="KW-1185">Reference proteome</keyword>
<protein>
    <submittedName>
        <fullName evidence="1">Uncharacterized protein</fullName>
    </submittedName>
</protein>
<organism evidence="1 2">
    <name type="scientific">Methylocella tundrae</name>
    <dbReference type="NCBI Taxonomy" id="227605"/>
    <lineage>
        <taxon>Bacteria</taxon>
        <taxon>Pseudomonadati</taxon>
        <taxon>Pseudomonadota</taxon>
        <taxon>Alphaproteobacteria</taxon>
        <taxon>Hyphomicrobiales</taxon>
        <taxon>Beijerinckiaceae</taxon>
        <taxon>Methylocella</taxon>
    </lineage>
</organism>